<organism evidence="12 17">
    <name type="scientific">Acinetobacter cumulans</name>
    <dbReference type="NCBI Taxonomy" id="2136182"/>
    <lineage>
        <taxon>Bacteria</taxon>
        <taxon>Pseudomonadati</taxon>
        <taxon>Pseudomonadota</taxon>
        <taxon>Gammaproteobacteria</taxon>
        <taxon>Moraxellales</taxon>
        <taxon>Moraxellaceae</taxon>
        <taxon>Acinetobacter</taxon>
    </lineage>
</organism>
<gene>
    <name evidence="12" type="ORF">D7V64_00875</name>
    <name evidence="14" type="ORF">D9K79_10955</name>
    <name evidence="13" type="ORF">D9K80_15375</name>
</gene>
<evidence type="ECO:0000256" key="2">
    <source>
        <dbReference type="ARBA" id="ARBA00007783"/>
    </source>
</evidence>
<sequence>MNSSFVKSLKIQIRVIGALLLREVLTRYGRHNLGFLWLFIEPLLFTIGIVILWSYTKLHTGSISIIAFSIIGYSYILMWRNISNRLAGSVEPNLSLMYHRNVRIVDVYWSRLILEIAGITISFILLMTIFIVLGFIDMPDNIFLMLCAWLLLALFTAGLGFVVGVMSEISEVFDRIWHTFTYLFLPFSGAFYFVDTLPTYLQKYILYVPPVHAIEMLRHGYYGHLVQTHEEPLYLFVVSISMILVGLMGISWLNKKVIPE</sequence>
<evidence type="ECO:0000256" key="4">
    <source>
        <dbReference type="ARBA" id="ARBA00022475"/>
    </source>
</evidence>
<dbReference type="GO" id="GO:0140359">
    <property type="term" value="F:ABC-type transporter activity"/>
    <property type="evidence" value="ECO:0007669"/>
    <property type="project" value="InterPro"/>
</dbReference>
<feature type="domain" description="ABC-2 type transporter transmembrane" evidence="11">
    <location>
        <begin position="16"/>
        <end position="221"/>
    </location>
</feature>
<feature type="transmembrane region" description="Helical" evidence="10">
    <location>
        <begin position="35"/>
        <end position="55"/>
    </location>
</feature>
<dbReference type="PRINTS" id="PR00164">
    <property type="entry name" value="ABC2TRNSPORT"/>
</dbReference>
<dbReference type="InterPro" id="IPR013525">
    <property type="entry name" value="ABC2_TM"/>
</dbReference>
<evidence type="ECO:0000256" key="10">
    <source>
        <dbReference type="SAM" id="Phobius"/>
    </source>
</evidence>
<evidence type="ECO:0000256" key="9">
    <source>
        <dbReference type="ARBA" id="ARBA00023136"/>
    </source>
</evidence>
<evidence type="ECO:0000313" key="13">
    <source>
        <dbReference type="EMBL" id="RLL31232.1"/>
    </source>
</evidence>
<evidence type="ECO:0000259" key="11">
    <source>
        <dbReference type="Pfam" id="PF01061"/>
    </source>
</evidence>
<dbReference type="Proteomes" id="UP000267166">
    <property type="component" value="Unassembled WGS sequence"/>
</dbReference>
<feature type="transmembrane region" description="Helical" evidence="10">
    <location>
        <begin position="61"/>
        <end position="79"/>
    </location>
</feature>
<dbReference type="AlphaFoldDB" id="A0A3A8G9F5"/>
<dbReference type="RefSeq" id="WP_106986294.1">
    <property type="nucleotide sequence ID" value="NZ_CP035934.2"/>
</dbReference>
<evidence type="ECO:0000256" key="6">
    <source>
        <dbReference type="ARBA" id="ARBA00022692"/>
    </source>
</evidence>
<evidence type="ECO:0000313" key="16">
    <source>
        <dbReference type="Proteomes" id="UP000273105"/>
    </source>
</evidence>
<dbReference type="InterPro" id="IPR000412">
    <property type="entry name" value="ABC_2_transport"/>
</dbReference>
<feature type="transmembrane region" description="Helical" evidence="10">
    <location>
        <begin position="142"/>
        <end position="164"/>
    </location>
</feature>
<keyword evidence="3" id="KW-0813">Transport</keyword>
<evidence type="ECO:0000313" key="14">
    <source>
        <dbReference type="EMBL" id="RLL43235.1"/>
    </source>
</evidence>
<dbReference type="Proteomes" id="UP000281084">
    <property type="component" value="Unassembled WGS sequence"/>
</dbReference>
<comment type="subcellular location">
    <subcellularLocation>
        <location evidence="1">Cell membrane</location>
        <topology evidence="1">Multi-pass membrane protein</topology>
    </subcellularLocation>
</comment>
<evidence type="ECO:0000313" key="12">
    <source>
        <dbReference type="EMBL" id="RKG55687.1"/>
    </source>
</evidence>
<name>A0A3A8G9F5_9GAMM</name>
<proteinExistence type="inferred from homology"/>
<evidence type="ECO:0000256" key="8">
    <source>
        <dbReference type="ARBA" id="ARBA00023047"/>
    </source>
</evidence>
<evidence type="ECO:0000313" key="15">
    <source>
        <dbReference type="Proteomes" id="UP000267166"/>
    </source>
</evidence>
<reference evidence="15 16" key="1">
    <citation type="submission" date="2018-09" db="EMBL/GenBank/DDBJ databases">
        <title>The draft genome of Acinetobacter sp. strains.</title>
        <authorList>
            <person name="Qin J."/>
            <person name="Feng Y."/>
            <person name="Zong Z."/>
        </authorList>
    </citation>
    <scope>NUCLEOTIDE SEQUENCE [LARGE SCALE GENOMIC DNA]</scope>
    <source>
        <strain evidence="14 16">WCHAc060001</strain>
        <strain evidence="13 15">WCHAc060003</strain>
    </source>
</reference>
<dbReference type="EMBL" id="RCHD01000049">
    <property type="protein sequence ID" value="RLL31232.1"/>
    <property type="molecule type" value="Genomic_DNA"/>
</dbReference>
<keyword evidence="16" id="KW-1185">Reference proteome</keyword>
<dbReference type="GO" id="GO:0043190">
    <property type="term" value="C:ATP-binding cassette (ABC) transporter complex"/>
    <property type="evidence" value="ECO:0007669"/>
    <property type="project" value="InterPro"/>
</dbReference>
<dbReference type="PANTHER" id="PTHR30413">
    <property type="entry name" value="INNER MEMBRANE TRANSPORT PERMEASE"/>
    <property type="match status" value="1"/>
</dbReference>
<dbReference type="PANTHER" id="PTHR30413:SF10">
    <property type="entry name" value="CAPSULE POLYSACCHARIDE EXPORT INNER-MEMBRANE PROTEIN CTRC"/>
    <property type="match status" value="1"/>
</dbReference>
<dbReference type="EMBL" id="RCHE01000025">
    <property type="protein sequence ID" value="RLL43235.1"/>
    <property type="molecule type" value="Genomic_DNA"/>
</dbReference>
<feature type="transmembrane region" description="Helical" evidence="10">
    <location>
        <begin position="112"/>
        <end position="136"/>
    </location>
</feature>
<dbReference type="GO" id="GO:0015774">
    <property type="term" value="P:polysaccharide transport"/>
    <property type="evidence" value="ECO:0007669"/>
    <property type="project" value="UniProtKB-KW"/>
</dbReference>
<feature type="transmembrane region" description="Helical" evidence="10">
    <location>
        <begin position="233"/>
        <end position="253"/>
    </location>
</feature>
<protein>
    <submittedName>
        <fullName evidence="12">ABC transporter permease</fullName>
    </submittedName>
</protein>
<comment type="caution">
    <text evidence="12">The sequence shown here is derived from an EMBL/GenBank/DDBJ whole genome shotgun (WGS) entry which is preliminary data.</text>
</comment>
<keyword evidence="8" id="KW-0625">Polysaccharide transport</keyword>
<keyword evidence="9 10" id="KW-0472">Membrane</keyword>
<comment type="similarity">
    <text evidence="2">Belongs to the ABC-2 integral membrane protein family.</text>
</comment>
<keyword evidence="6 10" id="KW-0812">Transmembrane</keyword>
<keyword evidence="7 10" id="KW-1133">Transmembrane helix</keyword>
<evidence type="ECO:0000256" key="3">
    <source>
        <dbReference type="ARBA" id="ARBA00022448"/>
    </source>
</evidence>
<feature type="transmembrane region" description="Helical" evidence="10">
    <location>
        <begin position="176"/>
        <end position="194"/>
    </location>
</feature>
<keyword evidence="5" id="KW-0762">Sugar transport</keyword>
<dbReference type="EMBL" id="RAXZ01000001">
    <property type="protein sequence ID" value="RKG55687.1"/>
    <property type="molecule type" value="Genomic_DNA"/>
</dbReference>
<keyword evidence="4" id="KW-1003">Cell membrane</keyword>
<accession>A0A498CTJ0</accession>
<evidence type="ECO:0000256" key="7">
    <source>
        <dbReference type="ARBA" id="ARBA00022989"/>
    </source>
</evidence>
<evidence type="ECO:0000256" key="5">
    <source>
        <dbReference type="ARBA" id="ARBA00022597"/>
    </source>
</evidence>
<dbReference type="Pfam" id="PF01061">
    <property type="entry name" value="ABC2_membrane"/>
    <property type="match status" value="1"/>
</dbReference>
<evidence type="ECO:0000313" key="17">
    <source>
        <dbReference type="Proteomes" id="UP000281084"/>
    </source>
</evidence>
<dbReference type="GO" id="GO:0015920">
    <property type="term" value="P:lipopolysaccharide transport"/>
    <property type="evidence" value="ECO:0007669"/>
    <property type="project" value="TreeGrafter"/>
</dbReference>
<accession>A0A3A8G9F5</accession>
<evidence type="ECO:0000256" key="1">
    <source>
        <dbReference type="ARBA" id="ARBA00004651"/>
    </source>
</evidence>
<reference evidence="12 17" key="2">
    <citation type="submission" date="2018-09" db="EMBL/GenBank/DDBJ databases">
        <title>The draft genome of Acinetobacter spp. strains.</title>
        <authorList>
            <person name="Qin J."/>
            <person name="Feng Y."/>
            <person name="Zong Z."/>
        </authorList>
    </citation>
    <scope>NUCLEOTIDE SEQUENCE [LARGE SCALE GENOMIC DNA]</scope>
    <source>
        <strain evidence="12 17">WCHAc060002</strain>
    </source>
</reference>
<dbReference type="Proteomes" id="UP000273105">
    <property type="component" value="Unassembled WGS sequence"/>
</dbReference>